<dbReference type="Proteomes" id="UP000001056">
    <property type="component" value="Unassembled WGS sequence"/>
</dbReference>
<organism evidence="3 4">
    <name type="scientific">Chaetomium globosum (strain ATCC 6205 / CBS 148.51 / DSM 1962 / NBRC 6347 / NRRL 1970)</name>
    <name type="common">Soil fungus</name>
    <dbReference type="NCBI Taxonomy" id="306901"/>
    <lineage>
        <taxon>Eukaryota</taxon>
        <taxon>Fungi</taxon>
        <taxon>Dikarya</taxon>
        <taxon>Ascomycota</taxon>
        <taxon>Pezizomycotina</taxon>
        <taxon>Sordariomycetes</taxon>
        <taxon>Sordariomycetidae</taxon>
        <taxon>Sordariales</taxon>
        <taxon>Chaetomiaceae</taxon>
        <taxon>Chaetomium</taxon>
    </lineage>
</organism>
<dbReference type="eggNOG" id="KOG0922">
    <property type="taxonomic scope" value="Eukaryota"/>
</dbReference>
<dbReference type="RefSeq" id="XP_001229991.1">
    <property type="nucleotide sequence ID" value="XM_001229990.1"/>
</dbReference>
<feature type="region of interest" description="Disordered" evidence="1">
    <location>
        <begin position="346"/>
        <end position="390"/>
    </location>
</feature>
<evidence type="ECO:0000313" key="4">
    <source>
        <dbReference type="Proteomes" id="UP000001056"/>
    </source>
</evidence>
<dbReference type="HOGENOM" id="CLU_596628_0_0_1"/>
<name>Q2H8H9_CHAGB</name>
<dbReference type="InParanoid" id="Q2H8H9"/>
<evidence type="ECO:0000256" key="1">
    <source>
        <dbReference type="SAM" id="MobiDB-lite"/>
    </source>
</evidence>
<accession>Q2H8H9</accession>
<evidence type="ECO:0000259" key="2">
    <source>
        <dbReference type="PROSITE" id="PS50126"/>
    </source>
</evidence>
<keyword evidence="4" id="KW-1185">Reference proteome</keyword>
<dbReference type="InterPro" id="IPR003029">
    <property type="entry name" value="S1_domain"/>
</dbReference>
<dbReference type="GO" id="GO:0003676">
    <property type="term" value="F:nucleic acid binding"/>
    <property type="evidence" value="ECO:0007669"/>
    <property type="project" value="InterPro"/>
</dbReference>
<dbReference type="InterPro" id="IPR012340">
    <property type="entry name" value="NA-bd_OB-fold"/>
</dbReference>
<dbReference type="OMA" id="KNTHAYH"/>
<sequence length="390" mass="42399">MDDLSDLELAGLVVSEVEIHLGVVDKNLADLIIAQRVASDTFEIFQQKMGSMAGVSLPVSLLKSVDRLLRMMHPSIKAKNTHAYHGPGTQRGVEQPHVRSQAYIEAQAQSRPSLPGQAANQAPVQDLINNPRKRGRSRSRSNSPNTQGNRRLRSNPSDYDRPRRTPYDADLDRLIMEDGERRGRQGRCEDDHSQREDEVPVLNNIYDGHVAGVKKFGAFVNLQIGIGNVTGLVHASKLAEGLNHPSNLVARGPSSERPVPPQNTSGRRHHPRGGETQQLTAAGVLKASDFPGLEDHNAALGVDGGMGLGEDLGIELKSEEPPFLIGQPTQSLERLSIRLIKTPDGTMSRAAVSGSVLAKERPELQLQRAARKSTTPSPPAPCTTPRQTHP</sequence>
<feature type="compositionally biased region" description="Polar residues" evidence="1">
    <location>
        <begin position="146"/>
        <end position="157"/>
    </location>
</feature>
<dbReference type="PROSITE" id="PS50126">
    <property type="entry name" value="S1"/>
    <property type="match status" value="1"/>
</dbReference>
<dbReference type="AlphaFoldDB" id="Q2H8H9"/>
<dbReference type="OrthoDB" id="10253254at2759"/>
<feature type="region of interest" description="Disordered" evidence="1">
    <location>
        <begin position="244"/>
        <end position="274"/>
    </location>
</feature>
<dbReference type="VEuPathDB" id="FungiDB:CHGG_03475"/>
<dbReference type="GeneID" id="4389182"/>
<feature type="compositionally biased region" description="Basic and acidic residues" evidence="1">
    <location>
        <begin position="158"/>
        <end position="196"/>
    </location>
</feature>
<reference evidence="4" key="1">
    <citation type="journal article" date="2015" name="Genome Announc.">
        <title>Draft genome sequence of the cellulolytic fungus Chaetomium globosum.</title>
        <authorList>
            <person name="Cuomo C.A."/>
            <person name="Untereiner W.A."/>
            <person name="Ma L.-J."/>
            <person name="Grabherr M."/>
            <person name="Birren B.W."/>
        </authorList>
    </citation>
    <scope>NUCLEOTIDE SEQUENCE [LARGE SCALE GENOMIC DNA]</scope>
    <source>
        <strain evidence="4">ATCC 6205 / CBS 148.51 / DSM 1962 / NBRC 6347 / NRRL 1970</strain>
    </source>
</reference>
<feature type="domain" description="S1 motif" evidence="2">
    <location>
        <begin position="203"/>
        <end position="252"/>
    </location>
</feature>
<feature type="region of interest" description="Disordered" evidence="1">
    <location>
        <begin position="106"/>
        <end position="196"/>
    </location>
</feature>
<dbReference type="STRING" id="306901.Q2H8H9"/>
<dbReference type="EMBL" id="CH408030">
    <property type="protein sequence ID" value="EAQ91540.1"/>
    <property type="molecule type" value="Genomic_DNA"/>
</dbReference>
<feature type="compositionally biased region" description="Polar residues" evidence="1">
    <location>
        <begin position="107"/>
        <end position="123"/>
    </location>
</feature>
<dbReference type="SUPFAM" id="SSF50249">
    <property type="entry name" value="Nucleic acid-binding proteins"/>
    <property type="match status" value="1"/>
</dbReference>
<proteinExistence type="predicted"/>
<dbReference type="Gene3D" id="2.40.50.140">
    <property type="entry name" value="Nucleic acid-binding proteins"/>
    <property type="match status" value="1"/>
</dbReference>
<evidence type="ECO:0000313" key="3">
    <source>
        <dbReference type="EMBL" id="EAQ91540.1"/>
    </source>
</evidence>
<gene>
    <name evidence="3" type="ORF">CHGG_03475</name>
</gene>
<protein>
    <recommendedName>
        <fullName evidence="2">S1 motif domain-containing protein</fullName>
    </recommendedName>
</protein>